<dbReference type="PANTHER" id="PTHR30466">
    <property type="entry name" value="FLAVIN REDUCTASE"/>
    <property type="match status" value="1"/>
</dbReference>
<dbReference type="AlphaFoldDB" id="A0A5B9WDC9"/>
<evidence type="ECO:0000256" key="1">
    <source>
        <dbReference type="ARBA" id="ARBA00008898"/>
    </source>
</evidence>
<dbReference type="OrthoDB" id="9792436at2"/>
<dbReference type="PANTHER" id="PTHR30466:SF11">
    <property type="entry name" value="FLAVIN-DEPENDENT MONOOXYGENASE, REDUCTASE SUBUNIT HSAB"/>
    <property type="match status" value="1"/>
</dbReference>
<evidence type="ECO:0000313" key="4">
    <source>
        <dbReference type="EMBL" id="QEH38065.1"/>
    </source>
</evidence>
<dbReference type="InterPro" id="IPR012349">
    <property type="entry name" value="Split_barrel_FMN-bd"/>
</dbReference>
<dbReference type="GO" id="GO:0042602">
    <property type="term" value="F:riboflavin reductase (NADPH) activity"/>
    <property type="evidence" value="ECO:0007669"/>
    <property type="project" value="TreeGrafter"/>
</dbReference>
<reference evidence="4 5" key="1">
    <citation type="submission" date="2019-08" db="EMBL/GenBank/DDBJ databases">
        <title>Deep-cultivation of Planctomycetes and their phenomic and genomic characterization uncovers novel biology.</title>
        <authorList>
            <person name="Wiegand S."/>
            <person name="Jogler M."/>
            <person name="Boedeker C."/>
            <person name="Pinto D."/>
            <person name="Vollmers J."/>
            <person name="Rivas-Marin E."/>
            <person name="Kohn T."/>
            <person name="Peeters S.H."/>
            <person name="Heuer A."/>
            <person name="Rast P."/>
            <person name="Oberbeckmann S."/>
            <person name="Bunk B."/>
            <person name="Jeske O."/>
            <person name="Meyerdierks A."/>
            <person name="Storesund J.E."/>
            <person name="Kallscheuer N."/>
            <person name="Luecker S."/>
            <person name="Lage O.M."/>
            <person name="Pohl T."/>
            <person name="Merkel B.J."/>
            <person name="Hornburger P."/>
            <person name="Mueller R.-W."/>
            <person name="Bruemmer F."/>
            <person name="Labrenz M."/>
            <person name="Spormann A.M."/>
            <person name="Op den Camp H."/>
            <person name="Overmann J."/>
            <person name="Amann R."/>
            <person name="Jetten M.S.M."/>
            <person name="Mascher T."/>
            <person name="Medema M.H."/>
            <person name="Devos D.P."/>
            <person name="Kaster A.-K."/>
            <person name="Ovreas L."/>
            <person name="Rohde M."/>
            <person name="Galperin M.Y."/>
            <person name="Jogler C."/>
        </authorList>
    </citation>
    <scope>NUCLEOTIDE SEQUENCE [LARGE SCALE GENOMIC DNA]</scope>
    <source>
        <strain evidence="4 5">OJF2</strain>
    </source>
</reference>
<dbReference type="Pfam" id="PF01613">
    <property type="entry name" value="Flavin_Reduct"/>
    <property type="match status" value="1"/>
</dbReference>
<dbReference type="RefSeq" id="WP_148597546.1">
    <property type="nucleotide sequence ID" value="NZ_CP042997.1"/>
</dbReference>
<accession>A0A5B9WDC9</accession>
<name>A0A5B9WDC9_9BACT</name>
<evidence type="ECO:0000259" key="3">
    <source>
        <dbReference type="SMART" id="SM00903"/>
    </source>
</evidence>
<dbReference type="KEGG" id="agv:OJF2_66630"/>
<gene>
    <name evidence="4" type="primary">hrb</name>
    <name evidence="4" type="ORF">OJF2_66630</name>
</gene>
<evidence type="ECO:0000256" key="2">
    <source>
        <dbReference type="ARBA" id="ARBA00023002"/>
    </source>
</evidence>
<dbReference type="SUPFAM" id="SSF50475">
    <property type="entry name" value="FMN-binding split barrel"/>
    <property type="match status" value="1"/>
</dbReference>
<organism evidence="4 5">
    <name type="scientific">Aquisphaera giovannonii</name>
    <dbReference type="NCBI Taxonomy" id="406548"/>
    <lineage>
        <taxon>Bacteria</taxon>
        <taxon>Pseudomonadati</taxon>
        <taxon>Planctomycetota</taxon>
        <taxon>Planctomycetia</taxon>
        <taxon>Isosphaerales</taxon>
        <taxon>Isosphaeraceae</taxon>
        <taxon>Aquisphaera</taxon>
    </lineage>
</organism>
<dbReference type="Proteomes" id="UP000324233">
    <property type="component" value="Chromosome"/>
</dbReference>
<dbReference type="InterPro" id="IPR050268">
    <property type="entry name" value="NADH-dep_flavin_reductase"/>
</dbReference>
<proteinExistence type="inferred from homology"/>
<feature type="domain" description="Flavin reductase like" evidence="3">
    <location>
        <begin position="10"/>
        <end position="158"/>
    </location>
</feature>
<comment type="similarity">
    <text evidence="1">Belongs to the non-flavoprotein flavin reductase family.</text>
</comment>
<keyword evidence="5" id="KW-1185">Reference proteome</keyword>
<dbReference type="SMART" id="SM00903">
    <property type="entry name" value="Flavin_Reduct"/>
    <property type="match status" value="1"/>
</dbReference>
<dbReference type="InterPro" id="IPR002563">
    <property type="entry name" value="Flavin_Rdtase-like_dom"/>
</dbReference>
<sequence>MPAPDASAIFAALDRELWIVTAAAPGGRRGGCVATFVLGPSLVPELPRACVALARQHHTHDLVESSGAFALHLLGERHLDWVWRFGIGSGRDGDKLGGLDVSAAATGSPILKEALAWMDCRVEARCGIGDRTIYVAEVVDASKPNAEPPLTVTGMVRLAPQDRLEQLERLLRRDRAIDAAAILEWRRGHAAGDSP</sequence>
<dbReference type="GO" id="GO:0010181">
    <property type="term" value="F:FMN binding"/>
    <property type="evidence" value="ECO:0007669"/>
    <property type="project" value="InterPro"/>
</dbReference>
<evidence type="ECO:0000313" key="5">
    <source>
        <dbReference type="Proteomes" id="UP000324233"/>
    </source>
</evidence>
<keyword evidence="2" id="KW-0560">Oxidoreductase</keyword>
<dbReference type="EMBL" id="CP042997">
    <property type="protein sequence ID" value="QEH38065.1"/>
    <property type="molecule type" value="Genomic_DNA"/>
</dbReference>
<dbReference type="Gene3D" id="2.30.110.10">
    <property type="entry name" value="Electron Transport, Fmn-binding Protein, Chain A"/>
    <property type="match status" value="1"/>
</dbReference>
<protein>
    <submittedName>
        <fullName evidence="4">High molecular weight rubredoxin</fullName>
    </submittedName>
</protein>